<gene>
    <name evidence="1" type="ORF">IEQ34_017254</name>
</gene>
<name>A0AAV7GB00_DENCH</name>
<proteinExistence type="predicted"/>
<dbReference type="AlphaFoldDB" id="A0AAV7GB00"/>
<dbReference type="EMBL" id="JAGFBR010000016">
    <property type="protein sequence ID" value="KAH0452930.1"/>
    <property type="molecule type" value="Genomic_DNA"/>
</dbReference>
<evidence type="ECO:0000313" key="1">
    <source>
        <dbReference type="EMBL" id="KAH0452930.1"/>
    </source>
</evidence>
<sequence>MYAKKSIFIALLASNPFELGESFAFQLQVLLMGPLILGFDVTKERIGSDYNRYLVMPFGGKTTLFRGPGTFATTAYRQAYEGTRVRLGVKSKEVEEGVGPWFAVVFGRMGGVGSRLDRVEKRWHEEGRGDDKGNLNRFGVGFDVGGGRGLRM</sequence>
<reference evidence="1 2" key="1">
    <citation type="journal article" date="2021" name="Hortic Res">
        <title>Chromosome-scale assembly of the Dendrobium chrysotoxum genome enhances the understanding of orchid evolution.</title>
        <authorList>
            <person name="Zhang Y."/>
            <person name="Zhang G.Q."/>
            <person name="Zhang D."/>
            <person name="Liu X.D."/>
            <person name="Xu X.Y."/>
            <person name="Sun W.H."/>
            <person name="Yu X."/>
            <person name="Zhu X."/>
            <person name="Wang Z.W."/>
            <person name="Zhao X."/>
            <person name="Zhong W.Y."/>
            <person name="Chen H."/>
            <person name="Yin W.L."/>
            <person name="Huang T."/>
            <person name="Niu S.C."/>
            <person name="Liu Z.J."/>
        </authorList>
    </citation>
    <scope>NUCLEOTIDE SEQUENCE [LARGE SCALE GENOMIC DNA]</scope>
    <source>
        <strain evidence="1">Lindl</strain>
    </source>
</reference>
<dbReference type="Proteomes" id="UP000775213">
    <property type="component" value="Unassembled WGS sequence"/>
</dbReference>
<comment type="caution">
    <text evidence="1">The sequence shown here is derived from an EMBL/GenBank/DDBJ whole genome shotgun (WGS) entry which is preliminary data.</text>
</comment>
<protein>
    <submittedName>
        <fullName evidence="1">Uncharacterized protein</fullName>
    </submittedName>
</protein>
<organism evidence="1 2">
    <name type="scientific">Dendrobium chrysotoxum</name>
    <name type="common">Orchid</name>
    <dbReference type="NCBI Taxonomy" id="161865"/>
    <lineage>
        <taxon>Eukaryota</taxon>
        <taxon>Viridiplantae</taxon>
        <taxon>Streptophyta</taxon>
        <taxon>Embryophyta</taxon>
        <taxon>Tracheophyta</taxon>
        <taxon>Spermatophyta</taxon>
        <taxon>Magnoliopsida</taxon>
        <taxon>Liliopsida</taxon>
        <taxon>Asparagales</taxon>
        <taxon>Orchidaceae</taxon>
        <taxon>Epidendroideae</taxon>
        <taxon>Malaxideae</taxon>
        <taxon>Dendrobiinae</taxon>
        <taxon>Dendrobium</taxon>
    </lineage>
</organism>
<keyword evidence="2" id="KW-1185">Reference proteome</keyword>
<accession>A0AAV7GB00</accession>
<evidence type="ECO:0000313" key="2">
    <source>
        <dbReference type="Proteomes" id="UP000775213"/>
    </source>
</evidence>